<dbReference type="AlphaFoldDB" id="E4NAG3"/>
<evidence type="ECO:0000313" key="4">
    <source>
        <dbReference type="Proteomes" id="UP000007076"/>
    </source>
</evidence>
<organism evidence="3 4">
    <name type="scientific">Kitasatospora setae (strain ATCC 33774 / DSM 43861 / JCM 3304 / KCC A-0304 / NBRC 14216 / KM-6054)</name>
    <name type="common">Streptomyces setae</name>
    <dbReference type="NCBI Taxonomy" id="452652"/>
    <lineage>
        <taxon>Bacteria</taxon>
        <taxon>Bacillati</taxon>
        <taxon>Actinomycetota</taxon>
        <taxon>Actinomycetes</taxon>
        <taxon>Kitasatosporales</taxon>
        <taxon>Streptomycetaceae</taxon>
        <taxon>Kitasatospora</taxon>
    </lineage>
</organism>
<feature type="region of interest" description="Disordered" evidence="1">
    <location>
        <begin position="57"/>
        <end position="76"/>
    </location>
</feature>
<keyword evidence="2" id="KW-1133">Transmembrane helix</keyword>
<dbReference type="Proteomes" id="UP000007076">
    <property type="component" value="Chromosome"/>
</dbReference>
<keyword evidence="4" id="KW-1185">Reference proteome</keyword>
<feature type="compositionally biased region" description="Polar residues" evidence="1">
    <location>
        <begin position="67"/>
        <end position="76"/>
    </location>
</feature>
<feature type="transmembrane region" description="Helical" evidence="2">
    <location>
        <begin position="28"/>
        <end position="51"/>
    </location>
</feature>
<dbReference type="KEGG" id="ksk:KSE_23760"/>
<reference evidence="3 4" key="1">
    <citation type="journal article" date="2010" name="DNA Res.">
        <title>Genome sequence of Kitasatospora setae NBRC 14216T: an evolutionary snapshot of the family Streptomycetaceae.</title>
        <authorList>
            <person name="Ichikawa N."/>
            <person name="Oguchi A."/>
            <person name="Ikeda H."/>
            <person name="Ishikawa J."/>
            <person name="Kitani S."/>
            <person name="Watanabe Y."/>
            <person name="Nakamura S."/>
            <person name="Katano Y."/>
            <person name="Kishi E."/>
            <person name="Sasagawa M."/>
            <person name="Ankai A."/>
            <person name="Fukui S."/>
            <person name="Hashimoto Y."/>
            <person name="Kamata S."/>
            <person name="Otoguro M."/>
            <person name="Tanikawa S."/>
            <person name="Nihira T."/>
            <person name="Horinouchi S."/>
            <person name="Ohnishi Y."/>
            <person name="Hayakawa M."/>
            <person name="Kuzuyama T."/>
            <person name="Arisawa A."/>
            <person name="Nomoto F."/>
            <person name="Miura H."/>
            <person name="Takahashi Y."/>
            <person name="Fujita N."/>
        </authorList>
    </citation>
    <scope>NUCLEOTIDE SEQUENCE [LARGE SCALE GENOMIC DNA]</scope>
    <source>
        <strain evidence="4">ATCC 33774 / DSM 43861 / JCM 3304 / KCC A-0304 / NBRC 14216 / KM-6054</strain>
    </source>
</reference>
<gene>
    <name evidence="3" type="ordered locus">KSE_23760</name>
</gene>
<dbReference type="HOGENOM" id="CLU_2649641_0_0_11"/>
<sequence>MPVPVRTAPIDSSLTACGRHRGRHRDPVGAALAGLWALGNAAVITLLGASVHNQLDHRTGPHGMAPASSSDVEPYS</sequence>
<evidence type="ECO:0000313" key="3">
    <source>
        <dbReference type="EMBL" id="BAJ28194.1"/>
    </source>
</evidence>
<evidence type="ECO:0000256" key="1">
    <source>
        <dbReference type="SAM" id="MobiDB-lite"/>
    </source>
</evidence>
<protein>
    <submittedName>
        <fullName evidence="3">Uncharacterized protein</fullName>
    </submittedName>
</protein>
<proteinExistence type="predicted"/>
<keyword evidence="2" id="KW-0472">Membrane</keyword>
<accession>E4NAG3</accession>
<dbReference type="EMBL" id="AP010968">
    <property type="protein sequence ID" value="BAJ28194.1"/>
    <property type="molecule type" value="Genomic_DNA"/>
</dbReference>
<name>E4NAG3_KITSK</name>
<keyword evidence="2" id="KW-0812">Transmembrane</keyword>
<evidence type="ECO:0000256" key="2">
    <source>
        <dbReference type="SAM" id="Phobius"/>
    </source>
</evidence>